<dbReference type="PANTHER" id="PTHR37316:SF3">
    <property type="entry name" value="TEICHOIC ACID GLYCEROL-PHOSPHATE TRANSFERASE"/>
    <property type="match status" value="1"/>
</dbReference>
<dbReference type="InterPro" id="IPR043148">
    <property type="entry name" value="TagF_C"/>
</dbReference>
<dbReference type="PANTHER" id="PTHR37316">
    <property type="entry name" value="TEICHOIC ACID GLYCEROL-PHOSPHATE PRIMASE"/>
    <property type="match status" value="1"/>
</dbReference>
<protein>
    <submittedName>
        <fullName evidence="1">CDP-glycerol glycerophosphotransferase family protein</fullName>
    </submittedName>
</protein>
<evidence type="ECO:0000313" key="1">
    <source>
        <dbReference type="EMBL" id="UUT35499.1"/>
    </source>
</evidence>
<dbReference type="EMBL" id="CP091139">
    <property type="protein sequence ID" value="UUT35499.1"/>
    <property type="molecule type" value="Genomic_DNA"/>
</dbReference>
<dbReference type="InterPro" id="IPR051612">
    <property type="entry name" value="Teichoic_Acid_Biosynth"/>
</dbReference>
<dbReference type="RefSeq" id="WP_259612105.1">
    <property type="nucleotide sequence ID" value="NZ_CP091139.2"/>
</dbReference>
<dbReference type="Gene3D" id="3.40.50.12580">
    <property type="match status" value="1"/>
</dbReference>
<dbReference type="SUPFAM" id="SSF53756">
    <property type="entry name" value="UDP-Glycosyltransferase/glycogen phosphorylase"/>
    <property type="match status" value="1"/>
</dbReference>
<sequence length="268" mass="28731">MYRRTTRRIGLIPAASHLVRGRLESAFSLPDECVPVTGEPRVDVLSAGTPGRRRARATAAVEAAAGPIGAARLVLYAPTWRDGAEDPAIPAPSQWRLLERMLIERDAVLLIRSHPLGAGRYRPPGDVERVRAVGSDLVSDITPLLPAMDALITDYSSLAFDASLVPLPVVFLAPDLAAYTARRGMYGTYSDVAGDDWASTWEQAIAAVDAVLGDADERAERTARSAALSSRVHAFTDGGSAARVHRAVHARLAAAARGRRPVRSEGRR</sequence>
<dbReference type="Proteomes" id="UP001054811">
    <property type="component" value="Chromosome"/>
</dbReference>
<dbReference type="InterPro" id="IPR007554">
    <property type="entry name" value="Glycerophosphate_synth"/>
</dbReference>
<name>A0ABY5NK37_9MICO</name>
<evidence type="ECO:0000313" key="2">
    <source>
        <dbReference type="Proteomes" id="UP001054811"/>
    </source>
</evidence>
<gene>
    <name evidence="1" type="ORF">L2X98_19205</name>
</gene>
<dbReference type="Pfam" id="PF04464">
    <property type="entry name" value="Glyphos_transf"/>
    <property type="match status" value="1"/>
</dbReference>
<proteinExistence type="predicted"/>
<organism evidence="1 2">
    <name type="scientific">Microbacterium elymi</name>
    <dbReference type="NCBI Taxonomy" id="2909587"/>
    <lineage>
        <taxon>Bacteria</taxon>
        <taxon>Bacillati</taxon>
        <taxon>Actinomycetota</taxon>
        <taxon>Actinomycetes</taxon>
        <taxon>Micrococcales</taxon>
        <taxon>Microbacteriaceae</taxon>
        <taxon>Microbacterium</taxon>
    </lineage>
</organism>
<accession>A0ABY5NK37</accession>
<keyword evidence="2" id="KW-1185">Reference proteome</keyword>
<reference evidence="1" key="1">
    <citation type="submission" date="2022-01" db="EMBL/GenBank/DDBJ databases">
        <title>Microbacterium eymi and Microbacterium rhizovicinus sp. nov., isolated from the rhizospheric soil of Elymus tsukushiensis, a plant native to the Dokdo Islands, Republic of Korea.</title>
        <authorList>
            <person name="Hwang Y.J."/>
        </authorList>
    </citation>
    <scope>NUCLEOTIDE SEQUENCE</scope>
    <source>
        <strain evidence="1">KUDC0405</strain>
    </source>
</reference>